<organism evidence="2 3">
    <name type="scientific">Lentinus brumalis</name>
    <dbReference type="NCBI Taxonomy" id="2498619"/>
    <lineage>
        <taxon>Eukaryota</taxon>
        <taxon>Fungi</taxon>
        <taxon>Dikarya</taxon>
        <taxon>Basidiomycota</taxon>
        <taxon>Agaricomycotina</taxon>
        <taxon>Agaricomycetes</taxon>
        <taxon>Polyporales</taxon>
        <taxon>Polyporaceae</taxon>
        <taxon>Lentinus</taxon>
    </lineage>
</organism>
<evidence type="ECO:0000313" key="3">
    <source>
        <dbReference type="Proteomes" id="UP000256964"/>
    </source>
</evidence>
<sequence>MTPAEWHTQHIQQLKRSSQSPPGCIQNPRAAANPPTPRTHRVARWIPDATEDRRRNNEAGFEHLQAAAGVGGSVIVSAIYACACHMRCPSAMFSCASRGWSCIPFQKRSRGGQDEVSDGLPPSQATAFLTSFSFSRLDLLSVRTADRNPRTQTSSPVVCLGNASVWPVIPDPHPWEACASLCQRRERWPVVLARARRSFTHSCPQLWRS</sequence>
<feature type="region of interest" description="Disordered" evidence="1">
    <location>
        <begin position="1"/>
        <end position="39"/>
    </location>
</feature>
<dbReference type="EMBL" id="KZ857384">
    <property type="protein sequence ID" value="RDX54466.1"/>
    <property type="molecule type" value="Genomic_DNA"/>
</dbReference>
<evidence type="ECO:0000256" key="1">
    <source>
        <dbReference type="SAM" id="MobiDB-lite"/>
    </source>
</evidence>
<keyword evidence="3" id="KW-1185">Reference proteome</keyword>
<evidence type="ECO:0000313" key="2">
    <source>
        <dbReference type="EMBL" id="RDX54466.1"/>
    </source>
</evidence>
<feature type="compositionally biased region" description="Polar residues" evidence="1">
    <location>
        <begin position="9"/>
        <end position="21"/>
    </location>
</feature>
<dbReference type="Proteomes" id="UP000256964">
    <property type="component" value="Unassembled WGS sequence"/>
</dbReference>
<reference evidence="2 3" key="1">
    <citation type="journal article" date="2018" name="Biotechnol. Biofuels">
        <title>Integrative visual omics of the white-rot fungus Polyporus brumalis exposes the biotechnological potential of its oxidative enzymes for delignifying raw plant biomass.</title>
        <authorList>
            <person name="Miyauchi S."/>
            <person name="Rancon A."/>
            <person name="Drula E."/>
            <person name="Hage H."/>
            <person name="Chaduli D."/>
            <person name="Favel A."/>
            <person name="Grisel S."/>
            <person name="Henrissat B."/>
            <person name="Herpoel-Gimbert I."/>
            <person name="Ruiz-Duenas F.J."/>
            <person name="Chevret D."/>
            <person name="Hainaut M."/>
            <person name="Lin J."/>
            <person name="Wang M."/>
            <person name="Pangilinan J."/>
            <person name="Lipzen A."/>
            <person name="Lesage-Meessen L."/>
            <person name="Navarro D."/>
            <person name="Riley R."/>
            <person name="Grigoriev I.V."/>
            <person name="Zhou S."/>
            <person name="Raouche S."/>
            <person name="Rosso M.N."/>
        </authorList>
    </citation>
    <scope>NUCLEOTIDE SEQUENCE [LARGE SCALE GENOMIC DNA]</scope>
    <source>
        <strain evidence="2 3">BRFM 1820</strain>
    </source>
</reference>
<name>A0A371DPK2_9APHY</name>
<protein>
    <submittedName>
        <fullName evidence="2">Uncharacterized protein</fullName>
    </submittedName>
</protein>
<proteinExistence type="predicted"/>
<accession>A0A371DPK2</accession>
<gene>
    <name evidence="2" type="ORF">OH76DRAFT_965115</name>
</gene>
<dbReference type="AlphaFoldDB" id="A0A371DPK2"/>